<gene>
    <name evidence="1" type="ORF">CFS9_03160</name>
</gene>
<name>A0AAT9GWT1_9FLAO</name>
<dbReference type="GO" id="GO:0003677">
    <property type="term" value="F:DNA binding"/>
    <property type="evidence" value="ECO:0007669"/>
    <property type="project" value="InterPro"/>
</dbReference>
<dbReference type="GO" id="GO:0003700">
    <property type="term" value="F:DNA-binding transcription factor activity"/>
    <property type="evidence" value="ECO:0007669"/>
    <property type="project" value="InterPro"/>
</dbReference>
<dbReference type="Gene3D" id="3.30.730.10">
    <property type="entry name" value="AP2/ERF domain"/>
    <property type="match status" value="1"/>
</dbReference>
<dbReference type="InterPro" id="IPR036955">
    <property type="entry name" value="AP2/ERF_dom_sf"/>
</dbReference>
<accession>A0AAT9GWT1</accession>
<dbReference type="SUPFAM" id="SSF54171">
    <property type="entry name" value="DNA-binding domain"/>
    <property type="match status" value="1"/>
</dbReference>
<protein>
    <recommendedName>
        <fullName evidence="2">AP2 domain-containing protein</fullName>
    </recommendedName>
</protein>
<dbReference type="AlphaFoldDB" id="A0AAT9GWT1"/>
<dbReference type="EMBL" id="AP031573">
    <property type="protein sequence ID" value="BFM41675.1"/>
    <property type="molecule type" value="Genomic_DNA"/>
</dbReference>
<organism evidence="1">
    <name type="scientific">Flavobacterium sp. CFS9</name>
    <dbReference type="NCBI Taxonomy" id="3143118"/>
    <lineage>
        <taxon>Bacteria</taxon>
        <taxon>Pseudomonadati</taxon>
        <taxon>Bacteroidota</taxon>
        <taxon>Flavobacteriia</taxon>
        <taxon>Flavobacteriales</taxon>
        <taxon>Flavobacteriaceae</taxon>
        <taxon>Flavobacterium</taxon>
    </lineage>
</organism>
<dbReference type="InterPro" id="IPR016177">
    <property type="entry name" value="DNA-bd_dom_sf"/>
</dbReference>
<evidence type="ECO:0008006" key="2">
    <source>
        <dbReference type="Google" id="ProtNLM"/>
    </source>
</evidence>
<proteinExistence type="predicted"/>
<sequence length="69" mass="7961">MEKQNNRVSVYKGVGWHREQQKWRSSVSQSGVKYDCGYHDSEREAAKARDRKILALGLSKSLQILKPVE</sequence>
<dbReference type="RefSeq" id="WP_369616929.1">
    <property type="nucleotide sequence ID" value="NZ_AP031573.1"/>
</dbReference>
<evidence type="ECO:0000313" key="1">
    <source>
        <dbReference type="EMBL" id="BFM41675.1"/>
    </source>
</evidence>
<reference evidence="1" key="1">
    <citation type="submission" date="2024-05" db="EMBL/GenBank/DDBJ databases">
        <title>Whole-Genome Sequence of CFS9, a Potential Fish Probiotic Isolated from the Body Surface of Silurus asotus.</title>
        <authorList>
            <person name="Kojima M."/>
            <person name="Tobioka K."/>
            <person name="Yokota K."/>
            <person name="Nakatani H."/>
            <person name="Hori K."/>
            <person name="Tamaru Y."/>
            <person name="Okazaki F."/>
        </authorList>
    </citation>
    <scope>NUCLEOTIDE SEQUENCE</scope>
    <source>
        <strain evidence="1">CFS9</strain>
    </source>
</reference>